<dbReference type="EMBL" id="CAUOFW020004281">
    <property type="protein sequence ID" value="CAK9164894.1"/>
    <property type="molecule type" value="Genomic_DNA"/>
</dbReference>
<sequence>MNPYEYDFSLIDYGFSDPTILDSISLYRPSRMITSDSRTETIGADHKPPRPPIPEKIRSPPRHRHDGTSPLPLGMDWSHPPRKWDGRGSVWPHDFHTGWSYCVTIPSWVITPKSRDSVPVVFYRVQIGIQSPEGVTSTRGILRRFNDFLKLSSDCILKKNMRKLVIMCPENSFRLSLNCLVSSQRRCFLEDWMEKLLSDIDLSRSAPVATFLELEAAARSSFYDMDSNQSVSDINLPGSSVVLSYEVLPSSDVSLVAGTSSFAADYGNDSAYETSELGTPRHGRDTYSEIGNENTTSDQELVSPIDVKDSLSESAIGRLMEGFIRRNQDSIFQHKIHSRSVDSGINRYKVDKTTSKAELRHEDETKTFSETEIPKLGSHFRRLSMESLGSDISSVRASEISNLGVADSLGDDSFERPEGYDYSKAMDIPATSGLQFSSDLVIALPSDEHRKINRLLITMQRRLATGKTDMEDLIARLNQELAVRQYLTTKDICTQLRFTVILLDGKCSSDTLA</sequence>
<dbReference type="InterPro" id="IPR036871">
    <property type="entry name" value="PX_dom_sf"/>
</dbReference>
<keyword evidence="13" id="KW-1185">Reference proteome</keyword>
<dbReference type="PANTHER" id="PTHR46856">
    <property type="entry name" value="PX DOMAIN-CONTAINING PROTEIN EREL1-RELATED"/>
    <property type="match status" value="1"/>
</dbReference>
<evidence type="ECO:0000256" key="8">
    <source>
        <dbReference type="ARBA" id="ARBA00023136"/>
    </source>
</evidence>
<organism evidence="12 13">
    <name type="scientific">Ilex paraguariensis</name>
    <name type="common">yerba mate</name>
    <dbReference type="NCBI Taxonomy" id="185542"/>
    <lineage>
        <taxon>Eukaryota</taxon>
        <taxon>Viridiplantae</taxon>
        <taxon>Streptophyta</taxon>
        <taxon>Embryophyta</taxon>
        <taxon>Tracheophyta</taxon>
        <taxon>Spermatophyta</taxon>
        <taxon>Magnoliopsida</taxon>
        <taxon>eudicotyledons</taxon>
        <taxon>Gunneridae</taxon>
        <taxon>Pentapetalae</taxon>
        <taxon>asterids</taxon>
        <taxon>campanulids</taxon>
        <taxon>Aquifoliales</taxon>
        <taxon>Aquifoliaceae</taxon>
        <taxon>Ilex</taxon>
    </lineage>
</organism>
<feature type="compositionally biased region" description="Basic and acidic residues" evidence="10">
    <location>
        <begin position="37"/>
        <end position="58"/>
    </location>
</feature>
<evidence type="ECO:0000256" key="7">
    <source>
        <dbReference type="ARBA" id="ARBA00023054"/>
    </source>
</evidence>
<keyword evidence="6" id="KW-0653">Protein transport</keyword>
<proteinExistence type="predicted"/>
<feature type="compositionally biased region" description="Polar residues" evidence="10">
    <location>
        <begin position="289"/>
        <end position="300"/>
    </location>
</feature>
<dbReference type="Gene3D" id="3.30.1520.10">
    <property type="entry name" value="Phox-like domain"/>
    <property type="match status" value="1"/>
</dbReference>
<dbReference type="GO" id="GO:0005829">
    <property type="term" value="C:cytosol"/>
    <property type="evidence" value="ECO:0007669"/>
    <property type="project" value="UniProtKB-SubCell"/>
</dbReference>
<feature type="domain" description="PX" evidence="11">
    <location>
        <begin position="101"/>
        <end position="219"/>
    </location>
</feature>
<dbReference type="Proteomes" id="UP001642360">
    <property type="component" value="Unassembled WGS sequence"/>
</dbReference>
<dbReference type="SUPFAM" id="SSF64268">
    <property type="entry name" value="PX domain"/>
    <property type="match status" value="1"/>
</dbReference>
<comment type="caution">
    <text evidence="12">The sequence shown here is derived from an EMBL/GenBank/DDBJ whole genome shotgun (WGS) entry which is preliminary data.</text>
</comment>
<evidence type="ECO:0000256" key="6">
    <source>
        <dbReference type="ARBA" id="ARBA00022927"/>
    </source>
</evidence>
<evidence type="ECO:0000259" key="11">
    <source>
        <dbReference type="PROSITE" id="PS50195"/>
    </source>
</evidence>
<comment type="function">
    <text evidence="9">Acts as an effector of RABF2A and RABF2B. Involved in vacuolar transport of storage proteins. Regulates membrane trafficking to protein storage vacuoles (PSVs). Binds specifically to phosphatidylinositol 3-monophosphate (PtdIns3P).</text>
</comment>
<evidence type="ECO:0000313" key="12">
    <source>
        <dbReference type="EMBL" id="CAK9164894.1"/>
    </source>
</evidence>
<feature type="region of interest" description="Disordered" evidence="10">
    <location>
        <begin position="35"/>
        <end position="77"/>
    </location>
</feature>
<evidence type="ECO:0000256" key="2">
    <source>
        <dbReference type="ARBA" id="ARBA00004514"/>
    </source>
</evidence>
<dbReference type="GO" id="GO:0015031">
    <property type="term" value="P:protein transport"/>
    <property type="evidence" value="ECO:0007669"/>
    <property type="project" value="UniProtKB-KW"/>
</dbReference>
<comment type="subcellular location">
    <subcellularLocation>
        <location evidence="2">Cytoplasm</location>
        <location evidence="2">Cytosol</location>
    </subcellularLocation>
    <subcellularLocation>
        <location evidence="1">Endosome membrane</location>
        <topology evidence="1">Peripheral membrane protein</topology>
    </subcellularLocation>
</comment>
<keyword evidence="5" id="KW-0967">Endosome</keyword>
<evidence type="ECO:0000256" key="1">
    <source>
        <dbReference type="ARBA" id="ARBA00004481"/>
    </source>
</evidence>
<evidence type="ECO:0000313" key="13">
    <source>
        <dbReference type="Proteomes" id="UP001642360"/>
    </source>
</evidence>
<dbReference type="AlphaFoldDB" id="A0ABC8T650"/>
<name>A0ABC8T650_9AQUA</name>
<evidence type="ECO:0000256" key="9">
    <source>
        <dbReference type="ARBA" id="ARBA00055681"/>
    </source>
</evidence>
<protein>
    <recommendedName>
        <fullName evidence="11">PX domain-containing protein</fullName>
    </recommendedName>
</protein>
<keyword evidence="8" id="KW-0472">Membrane</keyword>
<evidence type="ECO:0000256" key="10">
    <source>
        <dbReference type="SAM" id="MobiDB-lite"/>
    </source>
</evidence>
<dbReference type="PROSITE" id="PS50195">
    <property type="entry name" value="PX"/>
    <property type="match status" value="1"/>
</dbReference>
<dbReference type="FunFam" id="3.30.1520.10:FF:000060">
    <property type="entry name" value="Phox (PX) domain-containing protein"/>
    <property type="match status" value="1"/>
</dbReference>
<reference evidence="12 13" key="1">
    <citation type="submission" date="2024-02" db="EMBL/GenBank/DDBJ databases">
        <authorList>
            <person name="Vignale AGUSTIN F."/>
            <person name="Sosa J E."/>
            <person name="Modenutti C."/>
        </authorList>
    </citation>
    <scope>NUCLEOTIDE SEQUENCE [LARGE SCALE GENOMIC DNA]</scope>
</reference>
<keyword evidence="7" id="KW-0175">Coiled coil</keyword>
<accession>A0ABC8T650</accession>
<dbReference type="PANTHER" id="PTHR46856:SF3">
    <property type="entry name" value="PX DOMAIN-CONTAINING PROTEIN EREX"/>
    <property type="match status" value="1"/>
</dbReference>
<dbReference type="GO" id="GO:0010008">
    <property type="term" value="C:endosome membrane"/>
    <property type="evidence" value="ECO:0007669"/>
    <property type="project" value="UniProtKB-SubCell"/>
</dbReference>
<keyword evidence="4" id="KW-0963">Cytoplasm</keyword>
<evidence type="ECO:0000256" key="4">
    <source>
        <dbReference type="ARBA" id="ARBA00022490"/>
    </source>
</evidence>
<evidence type="ECO:0000256" key="5">
    <source>
        <dbReference type="ARBA" id="ARBA00022753"/>
    </source>
</evidence>
<keyword evidence="3" id="KW-0813">Transport</keyword>
<dbReference type="InterPro" id="IPR001683">
    <property type="entry name" value="PX_dom"/>
</dbReference>
<dbReference type="InterPro" id="IPR044588">
    <property type="entry name" value="EREX-like"/>
</dbReference>
<gene>
    <name evidence="12" type="ORF">ILEXP_LOCUS34037</name>
</gene>
<feature type="region of interest" description="Disordered" evidence="10">
    <location>
        <begin position="273"/>
        <end position="300"/>
    </location>
</feature>
<dbReference type="Pfam" id="PF00787">
    <property type="entry name" value="PX"/>
    <property type="match status" value="1"/>
</dbReference>
<evidence type="ECO:0000256" key="3">
    <source>
        <dbReference type="ARBA" id="ARBA00022448"/>
    </source>
</evidence>